<gene>
    <name evidence="2" type="ORF">CHH28_15375</name>
</gene>
<protein>
    <submittedName>
        <fullName evidence="2">Alpha/beta hydrolase</fullName>
    </submittedName>
</protein>
<dbReference type="Pfam" id="PF12146">
    <property type="entry name" value="Hydrolase_4"/>
    <property type="match status" value="1"/>
</dbReference>
<dbReference type="Gene3D" id="3.40.50.1820">
    <property type="entry name" value="alpha/beta hydrolase"/>
    <property type="match status" value="1"/>
</dbReference>
<sequence>MASELAAVFLKRGWLLAVLCCLSGCSSLTSVFFYPQQVWIQTPADVGLVYEDVALQAQDGTRLHAWWLPAQQDGDWVVLYLHGNAENISSHFRSIDWLPAEGVSVLALDYRGFGASEGRPMLPAVFMDIEAAAMWLRQRHPDKKLAVLGQSIGAALAVPFVSKAQQRYQIDALFLEAPLASYSQVARHALSQSWIGYLIWPATWLLPSDWDPIDHANGIRVPTMIMHSTDDDIIPYQHGRRVYDALENVKACWHDSQGGHIASYVVPNLRRKTLWFLREGRCLNN</sequence>
<dbReference type="KEGG" id="bsan:CHH28_15375"/>
<reference evidence="2 3" key="1">
    <citation type="submission" date="2017-07" db="EMBL/GenBank/DDBJ databases">
        <title>Annotated genome sequence of Bacterioplanes sanyensis isolated from Red Sea.</title>
        <authorList>
            <person name="Rehman Z.U."/>
        </authorList>
    </citation>
    <scope>NUCLEOTIDE SEQUENCE [LARGE SCALE GENOMIC DNA]</scope>
    <source>
        <strain evidence="2 3">NV9</strain>
    </source>
</reference>
<dbReference type="InterPro" id="IPR022742">
    <property type="entry name" value="Hydrolase_4"/>
</dbReference>
<dbReference type="Proteomes" id="UP000202440">
    <property type="component" value="Chromosome"/>
</dbReference>
<keyword evidence="3" id="KW-1185">Reference proteome</keyword>
<feature type="domain" description="Serine aminopeptidase S33" evidence="1">
    <location>
        <begin position="75"/>
        <end position="189"/>
    </location>
</feature>
<name>A0A222FLR5_9GAMM</name>
<dbReference type="EMBL" id="CP022530">
    <property type="protein sequence ID" value="ASP39967.1"/>
    <property type="molecule type" value="Genomic_DNA"/>
</dbReference>
<accession>A0A222FLR5</accession>
<proteinExistence type="predicted"/>
<dbReference type="SUPFAM" id="SSF53474">
    <property type="entry name" value="alpha/beta-Hydrolases"/>
    <property type="match status" value="1"/>
</dbReference>
<dbReference type="AlphaFoldDB" id="A0A222FLR5"/>
<dbReference type="PANTHER" id="PTHR12277:SF81">
    <property type="entry name" value="PROTEIN ABHD13"/>
    <property type="match status" value="1"/>
</dbReference>
<evidence type="ECO:0000259" key="1">
    <source>
        <dbReference type="Pfam" id="PF12146"/>
    </source>
</evidence>
<keyword evidence="2" id="KW-0378">Hydrolase</keyword>
<evidence type="ECO:0000313" key="3">
    <source>
        <dbReference type="Proteomes" id="UP000202440"/>
    </source>
</evidence>
<evidence type="ECO:0000313" key="2">
    <source>
        <dbReference type="EMBL" id="ASP39967.1"/>
    </source>
</evidence>
<organism evidence="2 3">
    <name type="scientific">Bacterioplanes sanyensis</name>
    <dbReference type="NCBI Taxonomy" id="1249553"/>
    <lineage>
        <taxon>Bacteria</taxon>
        <taxon>Pseudomonadati</taxon>
        <taxon>Pseudomonadota</taxon>
        <taxon>Gammaproteobacteria</taxon>
        <taxon>Oceanospirillales</taxon>
        <taxon>Oceanospirillaceae</taxon>
        <taxon>Bacterioplanes</taxon>
    </lineage>
</organism>
<dbReference type="GO" id="GO:0016787">
    <property type="term" value="F:hydrolase activity"/>
    <property type="evidence" value="ECO:0007669"/>
    <property type="project" value="UniProtKB-KW"/>
</dbReference>
<dbReference type="PANTHER" id="PTHR12277">
    <property type="entry name" value="ALPHA/BETA HYDROLASE DOMAIN-CONTAINING PROTEIN"/>
    <property type="match status" value="1"/>
</dbReference>
<dbReference type="InterPro" id="IPR029058">
    <property type="entry name" value="AB_hydrolase_fold"/>
</dbReference>